<sequence length="70" mass="7988">MEGAVKSVPLEMMRELLPSDHEQLFKLPTPNVIQDSKSAWRSDKEFGRQMLAGLNHIIISRLEVFPPVQT</sequence>
<evidence type="ECO:0000256" key="1">
    <source>
        <dbReference type="ARBA" id="ARBA00022723"/>
    </source>
</evidence>
<comment type="caution">
    <text evidence="5">The sequence shown here is derived from an EMBL/GenBank/DDBJ whole genome shotgun (WGS) entry which is preliminary data.</text>
</comment>
<dbReference type="GO" id="GO:0034440">
    <property type="term" value="P:lipid oxidation"/>
    <property type="evidence" value="ECO:0007669"/>
    <property type="project" value="InterPro"/>
</dbReference>
<dbReference type="Pfam" id="PF00305">
    <property type="entry name" value="Lipoxygenase"/>
    <property type="match status" value="1"/>
</dbReference>
<dbReference type="InterPro" id="IPR036226">
    <property type="entry name" value="LipOase_C_sf"/>
</dbReference>
<keyword evidence="1" id="KW-0479">Metal-binding</keyword>
<evidence type="ECO:0000313" key="6">
    <source>
        <dbReference type="Proteomes" id="UP000036987"/>
    </source>
</evidence>
<dbReference type="PANTHER" id="PTHR11771">
    <property type="entry name" value="LIPOXYGENASE"/>
    <property type="match status" value="1"/>
</dbReference>
<evidence type="ECO:0000256" key="3">
    <source>
        <dbReference type="ARBA" id="ARBA00023002"/>
    </source>
</evidence>
<dbReference type="InterPro" id="IPR000907">
    <property type="entry name" value="LipOase"/>
</dbReference>
<dbReference type="GO" id="GO:0046872">
    <property type="term" value="F:metal ion binding"/>
    <property type="evidence" value="ECO:0007669"/>
    <property type="project" value="UniProtKB-KW"/>
</dbReference>
<name>A0A0K9P1T4_ZOSMR</name>
<reference evidence="6" key="1">
    <citation type="journal article" date="2016" name="Nature">
        <title>The genome of the seagrass Zostera marina reveals angiosperm adaptation to the sea.</title>
        <authorList>
            <person name="Olsen J.L."/>
            <person name="Rouze P."/>
            <person name="Verhelst B."/>
            <person name="Lin Y.-C."/>
            <person name="Bayer T."/>
            <person name="Collen J."/>
            <person name="Dattolo E."/>
            <person name="De Paoli E."/>
            <person name="Dittami S."/>
            <person name="Maumus F."/>
            <person name="Michel G."/>
            <person name="Kersting A."/>
            <person name="Lauritano C."/>
            <person name="Lohaus R."/>
            <person name="Toepel M."/>
            <person name="Tonon T."/>
            <person name="Vanneste K."/>
            <person name="Amirebrahimi M."/>
            <person name="Brakel J."/>
            <person name="Bostroem C."/>
            <person name="Chovatia M."/>
            <person name="Grimwood J."/>
            <person name="Jenkins J.W."/>
            <person name="Jueterbock A."/>
            <person name="Mraz A."/>
            <person name="Stam W.T."/>
            <person name="Tice H."/>
            <person name="Bornberg-Bauer E."/>
            <person name="Green P.J."/>
            <person name="Pearson G.A."/>
            <person name="Procaccini G."/>
            <person name="Duarte C.M."/>
            <person name="Schmutz J."/>
            <person name="Reusch T.B.H."/>
            <person name="Van de Peer Y."/>
        </authorList>
    </citation>
    <scope>NUCLEOTIDE SEQUENCE [LARGE SCALE GENOMIC DNA]</scope>
    <source>
        <strain evidence="6">cv. Finnish</strain>
    </source>
</reference>
<evidence type="ECO:0000259" key="4">
    <source>
        <dbReference type="PROSITE" id="PS51393"/>
    </source>
</evidence>
<evidence type="ECO:0000256" key="2">
    <source>
        <dbReference type="ARBA" id="ARBA00022964"/>
    </source>
</evidence>
<dbReference type="InterPro" id="IPR013819">
    <property type="entry name" value="LipOase_C"/>
</dbReference>
<evidence type="ECO:0000313" key="5">
    <source>
        <dbReference type="EMBL" id="KMZ62155.1"/>
    </source>
</evidence>
<proteinExistence type="predicted"/>
<accession>A0A0K9P1T4</accession>
<keyword evidence="6" id="KW-1185">Reference proteome</keyword>
<dbReference type="Gene3D" id="4.10.372.10">
    <property type="entry name" value="Lipoxygenase-1, Domain 3"/>
    <property type="match status" value="1"/>
</dbReference>
<keyword evidence="2" id="KW-0223">Dioxygenase</keyword>
<dbReference type="OrthoDB" id="1434303at2759"/>
<dbReference type="PROSITE" id="PS51393">
    <property type="entry name" value="LIPOXYGENASE_3"/>
    <property type="match status" value="1"/>
</dbReference>
<organism evidence="5 6">
    <name type="scientific">Zostera marina</name>
    <name type="common">Eelgrass</name>
    <dbReference type="NCBI Taxonomy" id="29655"/>
    <lineage>
        <taxon>Eukaryota</taxon>
        <taxon>Viridiplantae</taxon>
        <taxon>Streptophyta</taxon>
        <taxon>Embryophyta</taxon>
        <taxon>Tracheophyta</taxon>
        <taxon>Spermatophyta</taxon>
        <taxon>Magnoliopsida</taxon>
        <taxon>Liliopsida</taxon>
        <taxon>Zosteraceae</taxon>
        <taxon>Zostera</taxon>
    </lineage>
</organism>
<dbReference type="Gene3D" id="3.10.450.60">
    <property type="match status" value="1"/>
</dbReference>
<keyword evidence="3" id="KW-0560">Oxidoreductase</keyword>
<dbReference type="Proteomes" id="UP000036987">
    <property type="component" value="Unassembled WGS sequence"/>
</dbReference>
<dbReference type="SUPFAM" id="SSF48484">
    <property type="entry name" value="Lipoxigenase"/>
    <property type="match status" value="1"/>
</dbReference>
<feature type="domain" description="Lipoxygenase" evidence="4">
    <location>
        <begin position="1"/>
        <end position="70"/>
    </location>
</feature>
<protein>
    <submittedName>
        <fullName evidence="5">Lipoxygenase</fullName>
    </submittedName>
</protein>
<dbReference type="InterPro" id="IPR027433">
    <property type="entry name" value="Lipoxygenase_dom_3"/>
</dbReference>
<dbReference type="STRING" id="29655.A0A0K9P1T4"/>
<gene>
    <name evidence="5" type="ORF">ZOSMA_48G00760</name>
</gene>
<dbReference type="AlphaFoldDB" id="A0A0K9P1T4"/>
<dbReference type="GO" id="GO:0016702">
    <property type="term" value="F:oxidoreductase activity, acting on single donors with incorporation of molecular oxygen, incorporation of two atoms of oxygen"/>
    <property type="evidence" value="ECO:0007669"/>
    <property type="project" value="InterPro"/>
</dbReference>
<dbReference type="EMBL" id="LFYR01001410">
    <property type="protein sequence ID" value="KMZ62155.1"/>
    <property type="molecule type" value="Genomic_DNA"/>
</dbReference>